<accession>G4TEV7</accession>
<sequence length="95" mass="10159">MASLNFASSQDVLDVSSPTPLASCQPAVANFIGGKPPYILRISNHISANGTVVLHQYQNLSSSPYQWTVEEQPNTEVRLNITDSQGATTLSSKAP</sequence>
<dbReference type="AlphaFoldDB" id="G4TEV7"/>
<keyword evidence="2" id="KW-1185">Reference proteome</keyword>
<evidence type="ECO:0000313" key="1">
    <source>
        <dbReference type="EMBL" id="CCA69857.1"/>
    </source>
</evidence>
<dbReference type="Proteomes" id="UP000007148">
    <property type="component" value="Unassembled WGS sequence"/>
</dbReference>
<name>G4TEV7_SERID</name>
<evidence type="ECO:0000313" key="2">
    <source>
        <dbReference type="Proteomes" id="UP000007148"/>
    </source>
</evidence>
<dbReference type="HOGENOM" id="CLU_2373562_0_0_1"/>
<protein>
    <submittedName>
        <fullName evidence="1">Uncharacterized protein</fullName>
    </submittedName>
</protein>
<gene>
    <name evidence="1" type="ORF">PIIN_03796</name>
</gene>
<reference evidence="1 2" key="1">
    <citation type="journal article" date="2011" name="PLoS Pathog.">
        <title>Endophytic Life Strategies Decoded by Genome and Transcriptome Analyses of the Mutualistic Root Symbiont Piriformospora indica.</title>
        <authorList>
            <person name="Zuccaro A."/>
            <person name="Lahrmann U."/>
            <person name="Guldener U."/>
            <person name="Langen G."/>
            <person name="Pfiffi S."/>
            <person name="Biedenkopf D."/>
            <person name="Wong P."/>
            <person name="Samans B."/>
            <person name="Grimm C."/>
            <person name="Basiewicz M."/>
            <person name="Murat C."/>
            <person name="Martin F."/>
            <person name="Kogel K.H."/>
        </authorList>
    </citation>
    <scope>NUCLEOTIDE SEQUENCE [LARGE SCALE GENOMIC DNA]</scope>
    <source>
        <strain evidence="1 2">DSM 11827</strain>
    </source>
</reference>
<dbReference type="InParanoid" id="G4TEV7"/>
<dbReference type="OrthoDB" id="3362246at2759"/>
<organism evidence="1 2">
    <name type="scientific">Serendipita indica (strain DSM 11827)</name>
    <name type="common">Root endophyte fungus</name>
    <name type="synonym">Piriformospora indica</name>
    <dbReference type="NCBI Taxonomy" id="1109443"/>
    <lineage>
        <taxon>Eukaryota</taxon>
        <taxon>Fungi</taxon>
        <taxon>Dikarya</taxon>
        <taxon>Basidiomycota</taxon>
        <taxon>Agaricomycotina</taxon>
        <taxon>Agaricomycetes</taxon>
        <taxon>Sebacinales</taxon>
        <taxon>Serendipitaceae</taxon>
        <taxon>Serendipita</taxon>
    </lineage>
</organism>
<comment type="caution">
    <text evidence="1">The sequence shown here is derived from an EMBL/GenBank/DDBJ whole genome shotgun (WGS) entry which is preliminary data.</text>
</comment>
<dbReference type="EMBL" id="CAFZ01000065">
    <property type="protein sequence ID" value="CCA69857.1"/>
    <property type="molecule type" value="Genomic_DNA"/>
</dbReference>
<proteinExistence type="predicted"/>